<dbReference type="PANTHER" id="PTHR13929">
    <property type="entry name" value="1,4-DIHYDROXY-2-NAPHTHOATE OCTAPRENYLTRANSFERASE"/>
    <property type="match status" value="1"/>
</dbReference>
<evidence type="ECO:0000256" key="7">
    <source>
        <dbReference type="ARBA" id="ARBA00023136"/>
    </source>
</evidence>
<dbReference type="PIRSF" id="PIRSF005355">
    <property type="entry name" value="UBIAD1"/>
    <property type="match status" value="1"/>
</dbReference>
<feature type="transmembrane region" description="Helical" evidence="8">
    <location>
        <begin position="236"/>
        <end position="262"/>
    </location>
</feature>
<feature type="transmembrane region" description="Helical" evidence="8">
    <location>
        <begin position="92"/>
        <end position="112"/>
    </location>
</feature>
<comment type="subcellular location">
    <subcellularLocation>
        <location evidence="1">Membrane</location>
        <topology evidence="1">Multi-pass membrane protein</topology>
    </subcellularLocation>
</comment>
<evidence type="ECO:0000256" key="6">
    <source>
        <dbReference type="ARBA" id="ARBA00022989"/>
    </source>
</evidence>
<feature type="transmembrane region" description="Helical" evidence="8">
    <location>
        <begin position="283"/>
        <end position="303"/>
    </location>
</feature>
<keyword evidence="6 8" id="KW-1133">Transmembrane helix</keyword>
<evidence type="ECO:0000256" key="4">
    <source>
        <dbReference type="ARBA" id="ARBA00022679"/>
    </source>
</evidence>
<keyword evidence="5 8" id="KW-0812">Transmembrane</keyword>
<feature type="transmembrane region" description="Helical" evidence="8">
    <location>
        <begin position="119"/>
        <end position="136"/>
    </location>
</feature>
<dbReference type="InterPro" id="IPR026046">
    <property type="entry name" value="UBIAD1"/>
</dbReference>
<keyword evidence="7 8" id="KW-0472">Membrane</keyword>
<dbReference type="CDD" id="cd13962">
    <property type="entry name" value="PT_UbiA_UBIAD1"/>
    <property type="match status" value="1"/>
</dbReference>
<feature type="transmembrane region" description="Helical" evidence="8">
    <location>
        <begin position="148"/>
        <end position="168"/>
    </location>
</feature>
<dbReference type="InterPro" id="IPR000537">
    <property type="entry name" value="UbiA_prenyltransferase"/>
</dbReference>
<comment type="caution">
    <text evidence="9">The sequence shown here is derived from an EMBL/GenBank/DDBJ whole genome shotgun (WGS) entry which is preliminary data.</text>
</comment>
<feature type="transmembrane region" description="Helical" evidence="8">
    <location>
        <begin position="41"/>
        <end position="59"/>
    </location>
</feature>
<organism evidence="9 10">
    <name type="scientific">Lentilactobacillus diolivorans</name>
    <dbReference type="NCBI Taxonomy" id="179838"/>
    <lineage>
        <taxon>Bacteria</taxon>
        <taxon>Bacillati</taxon>
        <taxon>Bacillota</taxon>
        <taxon>Bacilli</taxon>
        <taxon>Lactobacillales</taxon>
        <taxon>Lactobacillaceae</taxon>
        <taxon>Lentilactobacillus</taxon>
    </lineage>
</organism>
<evidence type="ECO:0000313" key="10">
    <source>
        <dbReference type="Proteomes" id="UP000321409"/>
    </source>
</evidence>
<dbReference type="Gene3D" id="1.10.357.140">
    <property type="entry name" value="UbiA prenyltransferase"/>
    <property type="match status" value="1"/>
</dbReference>
<dbReference type="Proteomes" id="UP000321409">
    <property type="component" value="Unassembled WGS sequence"/>
</dbReference>
<dbReference type="EMBL" id="BKAB01000070">
    <property type="protein sequence ID" value="GEP25101.1"/>
    <property type="molecule type" value="Genomic_DNA"/>
</dbReference>
<accession>A0ABQ0XGA5</accession>
<evidence type="ECO:0000256" key="3">
    <source>
        <dbReference type="ARBA" id="ARBA00022428"/>
    </source>
</evidence>
<evidence type="ECO:0000256" key="8">
    <source>
        <dbReference type="SAM" id="Phobius"/>
    </source>
</evidence>
<keyword evidence="10" id="KW-1185">Reference proteome</keyword>
<keyword evidence="4" id="KW-0808">Transferase</keyword>
<feature type="transmembrane region" description="Helical" evidence="8">
    <location>
        <begin position="180"/>
        <end position="198"/>
    </location>
</feature>
<dbReference type="PANTHER" id="PTHR13929:SF0">
    <property type="entry name" value="UBIA PRENYLTRANSFERASE DOMAIN-CONTAINING PROTEIN 1"/>
    <property type="match status" value="1"/>
</dbReference>
<proteinExistence type="predicted"/>
<reference evidence="9 10" key="1">
    <citation type="submission" date="2019-07" db="EMBL/GenBank/DDBJ databases">
        <title>Whole genome shotgun sequence of Lactobacillus diolivorans NBRC 107869.</title>
        <authorList>
            <person name="Hosoyama A."/>
            <person name="Uohara A."/>
            <person name="Ohji S."/>
            <person name="Ichikawa N."/>
        </authorList>
    </citation>
    <scope>NUCLEOTIDE SEQUENCE [LARGE SCALE GENOMIC DNA]</scope>
    <source>
        <strain evidence="9 10">NBRC 107869</strain>
    </source>
</reference>
<evidence type="ECO:0000256" key="1">
    <source>
        <dbReference type="ARBA" id="ARBA00004141"/>
    </source>
</evidence>
<comment type="pathway">
    <text evidence="2">Quinol/quinone metabolism; menaquinone biosynthesis.</text>
</comment>
<evidence type="ECO:0000313" key="9">
    <source>
        <dbReference type="EMBL" id="GEP25101.1"/>
    </source>
</evidence>
<dbReference type="Pfam" id="PF01040">
    <property type="entry name" value="UbiA"/>
    <property type="match status" value="1"/>
</dbReference>
<keyword evidence="3" id="KW-0474">Menaquinone biosynthesis</keyword>
<feature type="transmembrane region" description="Helical" evidence="8">
    <location>
        <begin position="16"/>
        <end position="34"/>
    </location>
</feature>
<sequence length="304" mass="34634">MRKVLQWQYVYRLTEIYTAPLNIVWFILGGAIAYQQFGTINLTNILLCLIDVFIFDLAVNVSDNYFDFKHAADQNYMEQTNPIGKYRLDPKAVGKLAVALYIISAIFGFFLVLRTGWPILLLGIVGYAIGIFYTAGSHPINATPVSETVVALSIAYLIQLVCVYVSIYHANQMTWKVAEVTFMLCLPLTLTFFVLQLANDTSDLDEDIKNNRFTLAYYLGKSGSVRLMKLLMISGMIFPLITVFLRLAPWPVALSTLLFPILWKGMQPFFRVQDKQKTFLLTVKNMSLFFIVYTLCFVIGTWLI</sequence>
<dbReference type="RefSeq" id="WP_057865976.1">
    <property type="nucleotide sequence ID" value="NZ_BKAB01000070.1"/>
</dbReference>
<gene>
    <name evidence="9" type="ORF">LDI01_26940</name>
</gene>
<evidence type="ECO:0000256" key="2">
    <source>
        <dbReference type="ARBA" id="ARBA00004863"/>
    </source>
</evidence>
<name>A0ABQ0XGA5_9LACO</name>
<protein>
    <submittedName>
        <fullName evidence="9">Prenyltransferase</fullName>
    </submittedName>
</protein>
<evidence type="ECO:0000256" key="5">
    <source>
        <dbReference type="ARBA" id="ARBA00022692"/>
    </source>
</evidence>
<dbReference type="InterPro" id="IPR044878">
    <property type="entry name" value="UbiA_sf"/>
</dbReference>